<organism evidence="1 2">
    <name type="scientific">Rhamnusium bicolor</name>
    <dbReference type="NCBI Taxonomy" id="1586634"/>
    <lineage>
        <taxon>Eukaryota</taxon>
        <taxon>Metazoa</taxon>
        <taxon>Ecdysozoa</taxon>
        <taxon>Arthropoda</taxon>
        <taxon>Hexapoda</taxon>
        <taxon>Insecta</taxon>
        <taxon>Pterygota</taxon>
        <taxon>Neoptera</taxon>
        <taxon>Endopterygota</taxon>
        <taxon>Coleoptera</taxon>
        <taxon>Polyphaga</taxon>
        <taxon>Cucujiformia</taxon>
        <taxon>Chrysomeloidea</taxon>
        <taxon>Cerambycidae</taxon>
        <taxon>Lepturinae</taxon>
        <taxon>Rhagiini</taxon>
        <taxon>Rhamnusium</taxon>
    </lineage>
</organism>
<comment type="caution">
    <text evidence="1">The sequence shown here is derived from an EMBL/GenBank/DDBJ whole genome shotgun (WGS) entry which is preliminary data.</text>
</comment>
<accession>A0AAV8ZQZ5</accession>
<dbReference type="AlphaFoldDB" id="A0AAV8ZQZ5"/>
<dbReference type="EMBL" id="JANEYF010000649">
    <property type="protein sequence ID" value="KAJ8968815.1"/>
    <property type="molecule type" value="Genomic_DNA"/>
</dbReference>
<gene>
    <name evidence="1" type="ORF">NQ314_002077</name>
</gene>
<evidence type="ECO:0000313" key="2">
    <source>
        <dbReference type="Proteomes" id="UP001162156"/>
    </source>
</evidence>
<sequence length="65" mass="7641">MIIHIQIMDQIPLEGRRLVDIGYLLKQINEMSHHPPFDCRFSDMEPVNEHRVEVKTKNSVSLQNV</sequence>
<dbReference type="Proteomes" id="UP001162156">
    <property type="component" value="Unassembled WGS sequence"/>
</dbReference>
<evidence type="ECO:0000313" key="1">
    <source>
        <dbReference type="EMBL" id="KAJ8968815.1"/>
    </source>
</evidence>
<reference evidence="1" key="1">
    <citation type="journal article" date="2023" name="Insect Mol. Biol.">
        <title>Genome sequencing provides insights into the evolution of gene families encoding plant cell wall-degrading enzymes in longhorned beetles.</title>
        <authorList>
            <person name="Shin N.R."/>
            <person name="Okamura Y."/>
            <person name="Kirsch R."/>
            <person name="Pauchet Y."/>
        </authorList>
    </citation>
    <scope>NUCLEOTIDE SEQUENCE</scope>
    <source>
        <strain evidence="1">RBIC_L_NR</strain>
    </source>
</reference>
<name>A0AAV8ZQZ5_9CUCU</name>
<keyword evidence="2" id="KW-1185">Reference proteome</keyword>
<proteinExistence type="predicted"/>
<protein>
    <submittedName>
        <fullName evidence="1">Uncharacterized protein</fullName>
    </submittedName>
</protein>